<dbReference type="EMBL" id="KF901002">
    <property type="protein sequence ID" value="AIF14472.1"/>
    <property type="molecule type" value="Genomic_DNA"/>
</dbReference>
<sequence>MGCNEADALCGRALDVIADSRAVPLVASHISIRIVVRDVVRLPTSSVTYSRTSSCDYLPGSRVGSAGVVWNFYVIAGATVGGVLRVSSLPRFTDTDGEIIAFEGWIVFVRYYKISDVDGICPKPNLVVEIDVDSCFLLNRC</sequence>
<organism evidence="1">
    <name type="scientific">uncultured marine group II/III euryarchaeote KM3_67_D09</name>
    <dbReference type="NCBI Taxonomy" id="1456483"/>
    <lineage>
        <taxon>Archaea</taxon>
        <taxon>Methanobacteriati</taxon>
        <taxon>Methanobacteriota</taxon>
        <taxon>environmental samples</taxon>
    </lineage>
</organism>
<evidence type="ECO:0000313" key="1">
    <source>
        <dbReference type="EMBL" id="AIF14472.1"/>
    </source>
</evidence>
<proteinExistence type="predicted"/>
<protein>
    <submittedName>
        <fullName evidence="1">Uncharacterized protein</fullName>
    </submittedName>
</protein>
<dbReference type="AlphaFoldDB" id="A0A075HJ89"/>
<name>A0A075HJ89_9EURY</name>
<accession>A0A075HJ89</accession>
<reference evidence="1" key="1">
    <citation type="journal article" date="2014" name="Genome Biol. Evol.">
        <title>Pangenome evidence for extensive interdomain horizontal transfer affecting lineage core and shell genes in uncultured planktonic thaumarchaeota and euryarchaeota.</title>
        <authorList>
            <person name="Deschamps P."/>
            <person name="Zivanovic Y."/>
            <person name="Moreira D."/>
            <person name="Rodriguez-Valera F."/>
            <person name="Lopez-Garcia P."/>
        </authorList>
    </citation>
    <scope>NUCLEOTIDE SEQUENCE</scope>
</reference>